<dbReference type="Proteomes" id="UP001175227">
    <property type="component" value="Unassembled WGS sequence"/>
</dbReference>
<reference evidence="1" key="1">
    <citation type="submission" date="2023-06" db="EMBL/GenBank/DDBJ databases">
        <authorList>
            <consortium name="Lawrence Berkeley National Laboratory"/>
            <person name="Ahrendt S."/>
            <person name="Sahu N."/>
            <person name="Indic B."/>
            <person name="Wong-Bajracharya J."/>
            <person name="Merenyi Z."/>
            <person name="Ke H.-M."/>
            <person name="Monk M."/>
            <person name="Kocsube S."/>
            <person name="Drula E."/>
            <person name="Lipzen A."/>
            <person name="Balint B."/>
            <person name="Henrissat B."/>
            <person name="Andreopoulos B."/>
            <person name="Martin F.M."/>
            <person name="Harder C.B."/>
            <person name="Rigling D."/>
            <person name="Ford K.L."/>
            <person name="Foster G.D."/>
            <person name="Pangilinan J."/>
            <person name="Papanicolaou A."/>
            <person name="Barry K."/>
            <person name="LaButti K."/>
            <person name="Viragh M."/>
            <person name="Koriabine M."/>
            <person name="Yan M."/>
            <person name="Riley R."/>
            <person name="Champramary S."/>
            <person name="Plett K.L."/>
            <person name="Tsai I.J."/>
            <person name="Slot J."/>
            <person name="Sipos G."/>
            <person name="Plett J."/>
            <person name="Nagy L.G."/>
            <person name="Grigoriev I.V."/>
        </authorList>
    </citation>
    <scope>NUCLEOTIDE SEQUENCE</scope>
    <source>
        <strain evidence="1">ICMP 16352</strain>
    </source>
</reference>
<gene>
    <name evidence="1" type="ORF">IW261DRAFT_1569751</name>
</gene>
<accession>A0AA39TY79</accession>
<keyword evidence="2" id="KW-1185">Reference proteome</keyword>
<sequence length="336" mass="38493">MQSMVTDLLEKEKEALISDKPIAGMSIGVTELIMEGVCLDHEQVRLTLLEKRESDPKYRTEAEEQCIQATRTNLSNDTVEWLHLLAQFFPSTCASIPSVDVEHPEKCRLPLPSCLPKSTCIRYGMEALFDIEYSLHVGQAHDILAEIRELIIAQSYNTCILDKLDAMHRYNLVRRCLITLGLSPLDSDLHELTVAHMTAKNAAQSRGIGDSMRPNAWLWGALKPEGLDASAEEEWIMEVKRVKWMHDHADLDRWTEEVELLEEERQRVEVSHRRTADAWVQMAKCSDIQTGAAAYAYKVSDVYVKLANDCIERWNKALKKIEGNREQEKREEEELE</sequence>
<evidence type="ECO:0000313" key="1">
    <source>
        <dbReference type="EMBL" id="KAK0473337.1"/>
    </source>
</evidence>
<evidence type="ECO:0000313" key="2">
    <source>
        <dbReference type="Proteomes" id="UP001175227"/>
    </source>
</evidence>
<organism evidence="1 2">
    <name type="scientific">Armillaria novae-zelandiae</name>
    <dbReference type="NCBI Taxonomy" id="153914"/>
    <lineage>
        <taxon>Eukaryota</taxon>
        <taxon>Fungi</taxon>
        <taxon>Dikarya</taxon>
        <taxon>Basidiomycota</taxon>
        <taxon>Agaricomycotina</taxon>
        <taxon>Agaricomycetes</taxon>
        <taxon>Agaricomycetidae</taxon>
        <taxon>Agaricales</taxon>
        <taxon>Marasmiineae</taxon>
        <taxon>Physalacriaceae</taxon>
        <taxon>Armillaria</taxon>
    </lineage>
</organism>
<dbReference type="AlphaFoldDB" id="A0AA39TY79"/>
<name>A0AA39TY79_9AGAR</name>
<dbReference type="EMBL" id="JAUEPR010000033">
    <property type="protein sequence ID" value="KAK0473337.1"/>
    <property type="molecule type" value="Genomic_DNA"/>
</dbReference>
<proteinExistence type="predicted"/>
<protein>
    <submittedName>
        <fullName evidence="1">Uncharacterized protein</fullName>
    </submittedName>
</protein>
<comment type="caution">
    <text evidence="1">The sequence shown here is derived from an EMBL/GenBank/DDBJ whole genome shotgun (WGS) entry which is preliminary data.</text>
</comment>